<dbReference type="EMBL" id="CP000083">
    <property type="protein sequence ID" value="AAZ27280.1"/>
    <property type="molecule type" value="Genomic_DNA"/>
</dbReference>
<gene>
    <name evidence="2" type="ordered locus">CPS_2230</name>
</gene>
<organism evidence="2 3">
    <name type="scientific">Colwellia psychrerythraea (strain 34H / ATCC BAA-681)</name>
    <name type="common">Vibrio psychroerythus</name>
    <dbReference type="NCBI Taxonomy" id="167879"/>
    <lineage>
        <taxon>Bacteria</taxon>
        <taxon>Pseudomonadati</taxon>
        <taxon>Pseudomonadota</taxon>
        <taxon>Gammaproteobacteria</taxon>
        <taxon>Alteromonadales</taxon>
        <taxon>Colwelliaceae</taxon>
        <taxon>Colwellia</taxon>
    </lineage>
</organism>
<name>Q482R2_COLP3</name>
<evidence type="ECO:0000256" key="1">
    <source>
        <dbReference type="SAM" id="Phobius"/>
    </source>
</evidence>
<keyword evidence="1" id="KW-0812">Transmembrane</keyword>
<keyword evidence="1" id="KW-0472">Membrane</keyword>
<dbReference type="HOGENOM" id="CLU_2896355_0_0_6"/>
<proteinExistence type="predicted"/>
<dbReference type="KEGG" id="cps:CPS_2230"/>
<reference evidence="2" key="1">
    <citation type="journal article" date="2005" name="Proc. Natl. Acad. Sci. U.S.A.">
        <title>The psychrophilic lifestyle as revealed by the genome sequence of Colwellia psychrerythraea 34H through genomic and proteomic analyses.</title>
        <authorList>
            <person name="Methe B.A."/>
            <person name="Nelson K.E."/>
            <person name="Deming J.W."/>
            <person name="Momen B."/>
            <person name="Melamud E."/>
            <person name="Zhang X."/>
            <person name="Moult J."/>
            <person name="Madupu R."/>
            <person name="Nelson W.C."/>
            <person name="Dodson R.J."/>
            <person name="Brinkac L.M."/>
            <person name="Daugherty S.C."/>
            <person name="Durkin A.S."/>
            <person name="DeBoy R.T."/>
            <person name="Kolonay J.F."/>
            <person name="Sullivan S.A."/>
            <person name="Zhou L."/>
            <person name="Davidsen T.M."/>
            <person name="Wu M."/>
            <person name="Huston A.L."/>
            <person name="Lewis M."/>
            <person name="Weaver B."/>
            <person name="Weidman J.F."/>
            <person name="Khouri H."/>
            <person name="Utterback T.R."/>
            <person name="Feldblyum T.V."/>
            <person name="Fraser C.M."/>
        </authorList>
    </citation>
    <scope>NUCLEOTIDE SEQUENCE [LARGE SCALE GENOMIC DNA]</scope>
    <source>
        <strain evidence="2">34H</strain>
    </source>
</reference>
<keyword evidence="1" id="KW-1133">Transmembrane helix</keyword>
<dbReference type="Proteomes" id="UP000000547">
    <property type="component" value="Chromosome"/>
</dbReference>
<accession>Q482R2</accession>
<evidence type="ECO:0000313" key="3">
    <source>
        <dbReference type="Proteomes" id="UP000000547"/>
    </source>
</evidence>
<sequence length="62" mass="7117">MYKWRTSMEKKAFKLLPCIFCTIGYNCYIAGHNVTAKGYQSLVKLQNKKPITEEVKTSTSKP</sequence>
<feature type="transmembrane region" description="Helical" evidence="1">
    <location>
        <begin position="12"/>
        <end position="31"/>
    </location>
</feature>
<dbReference type="AlphaFoldDB" id="Q482R2"/>
<evidence type="ECO:0000313" key="2">
    <source>
        <dbReference type="EMBL" id="AAZ27280.1"/>
    </source>
</evidence>
<protein>
    <submittedName>
        <fullName evidence="2">Uncharacterized protein</fullName>
    </submittedName>
</protein>